<accession>A0ABW8YRF9</accession>
<dbReference type="EMBL" id="JBELQC010000003">
    <property type="protein sequence ID" value="MFL9842629.1"/>
    <property type="molecule type" value="Genomic_DNA"/>
</dbReference>
<reference evidence="2 3" key="1">
    <citation type="submission" date="2024-06" db="EMBL/GenBank/DDBJ databases">
        <authorList>
            <person name="Kaempfer P."/>
            <person name="Viver T."/>
        </authorList>
    </citation>
    <scope>NUCLEOTIDE SEQUENCE [LARGE SCALE GENOMIC DNA]</scope>
    <source>
        <strain evidence="2 3">ST-64</strain>
    </source>
</reference>
<proteinExistence type="predicted"/>
<sequence length="132" mass="14568">MLQIMYISSSTASCAPVDVAKILTVSRHNNARDAITGLLYADGRRFLQVLEGPTDAVERAFVRIAADSRHRAVVVLSRRAIEAREFGEWAMSHRTPGIDGDALIEQISERLETASPNIRATFEGFAKIRRAA</sequence>
<dbReference type="Pfam" id="PF04940">
    <property type="entry name" value="BLUF"/>
    <property type="match status" value="1"/>
</dbReference>
<dbReference type="RefSeq" id="WP_408080454.1">
    <property type="nucleotide sequence ID" value="NZ_JBELQC010000003.1"/>
</dbReference>
<evidence type="ECO:0000313" key="2">
    <source>
        <dbReference type="EMBL" id="MFL9842629.1"/>
    </source>
</evidence>
<name>A0ABW8YRF9_9SPHN</name>
<dbReference type="SUPFAM" id="SSF54975">
    <property type="entry name" value="Acylphosphatase/BLUF domain-like"/>
    <property type="match status" value="1"/>
</dbReference>
<dbReference type="SMART" id="SM01034">
    <property type="entry name" value="BLUF"/>
    <property type="match status" value="1"/>
</dbReference>
<organism evidence="2 3">
    <name type="scientific">Sphingomonas plantiphila</name>
    <dbReference type="NCBI Taxonomy" id="3163295"/>
    <lineage>
        <taxon>Bacteria</taxon>
        <taxon>Pseudomonadati</taxon>
        <taxon>Pseudomonadota</taxon>
        <taxon>Alphaproteobacteria</taxon>
        <taxon>Sphingomonadales</taxon>
        <taxon>Sphingomonadaceae</taxon>
        <taxon>Sphingomonas</taxon>
    </lineage>
</organism>
<evidence type="ECO:0000259" key="1">
    <source>
        <dbReference type="PROSITE" id="PS50925"/>
    </source>
</evidence>
<comment type="caution">
    <text evidence="2">The sequence shown here is derived from an EMBL/GenBank/DDBJ whole genome shotgun (WGS) entry which is preliminary data.</text>
</comment>
<protein>
    <submittedName>
        <fullName evidence="2">BLUF domain-containing protein</fullName>
    </submittedName>
</protein>
<dbReference type="Gene3D" id="3.30.70.100">
    <property type="match status" value="1"/>
</dbReference>
<evidence type="ECO:0000313" key="3">
    <source>
        <dbReference type="Proteomes" id="UP001629244"/>
    </source>
</evidence>
<dbReference type="InterPro" id="IPR007024">
    <property type="entry name" value="BLUF_domain"/>
</dbReference>
<feature type="domain" description="BLUF" evidence="1">
    <location>
        <begin position="1"/>
        <end position="92"/>
    </location>
</feature>
<dbReference type="InterPro" id="IPR036046">
    <property type="entry name" value="Acylphosphatase-like_dom_sf"/>
</dbReference>
<dbReference type="PROSITE" id="PS50925">
    <property type="entry name" value="BLUF"/>
    <property type="match status" value="1"/>
</dbReference>
<gene>
    <name evidence="2" type="ORF">ABS767_16785</name>
</gene>
<dbReference type="Proteomes" id="UP001629244">
    <property type="component" value="Unassembled WGS sequence"/>
</dbReference>
<keyword evidence="3" id="KW-1185">Reference proteome</keyword>